<comment type="similarity">
    <text evidence="1">Belongs to the PrpD family.</text>
</comment>
<dbReference type="Proteomes" id="UP000587002">
    <property type="component" value="Unassembled WGS sequence"/>
</dbReference>
<dbReference type="InterPro" id="IPR042183">
    <property type="entry name" value="MmgE/PrpD_sf_1"/>
</dbReference>
<accession>A0A853AKI5</accession>
<dbReference type="SUPFAM" id="SSF103378">
    <property type="entry name" value="2-methylcitrate dehydratase PrpD"/>
    <property type="match status" value="1"/>
</dbReference>
<evidence type="ECO:0000313" key="5">
    <source>
        <dbReference type="Proteomes" id="UP000587002"/>
    </source>
</evidence>
<dbReference type="InterPro" id="IPR042188">
    <property type="entry name" value="MmgE/PrpD_sf_2"/>
</dbReference>
<dbReference type="EMBL" id="JACCFJ010000001">
    <property type="protein sequence ID" value="NYI84548.1"/>
    <property type="molecule type" value="Genomic_DNA"/>
</dbReference>
<dbReference type="RefSeq" id="WP_179721805.1">
    <property type="nucleotide sequence ID" value="NZ_BAABFH010000001.1"/>
</dbReference>
<dbReference type="Pfam" id="PF19305">
    <property type="entry name" value="MmgE_PrpD_C"/>
    <property type="match status" value="1"/>
</dbReference>
<reference evidence="4 5" key="1">
    <citation type="submission" date="2020-07" db="EMBL/GenBank/DDBJ databases">
        <title>Sequencing the genomes of 1000 actinobacteria strains.</title>
        <authorList>
            <person name="Klenk H.-P."/>
        </authorList>
    </citation>
    <scope>NUCLEOTIDE SEQUENCE [LARGE SCALE GENOMIC DNA]</scope>
    <source>
        <strain evidence="4 5">DSM 44065</strain>
    </source>
</reference>
<evidence type="ECO:0000259" key="2">
    <source>
        <dbReference type="Pfam" id="PF03972"/>
    </source>
</evidence>
<feature type="domain" description="MmgE/PrpD N-terminal" evidence="2">
    <location>
        <begin position="58"/>
        <end position="197"/>
    </location>
</feature>
<dbReference type="InterPro" id="IPR045336">
    <property type="entry name" value="MmgE_PrpD_N"/>
</dbReference>
<organism evidence="4 5">
    <name type="scientific">Saccharopolyspora hordei</name>
    <dbReference type="NCBI Taxonomy" id="1838"/>
    <lineage>
        <taxon>Bacteria</taxon>
        <taxon>Bacillati</taxon>
        <taxon>Actinomycetota</taxon>
        <taxon>Actinomycetes</taxon>
        <taxon>Pseudonocardiales</taxon>
        <taxon>Pseudonocardiaceae</taxon>
        <taxon>Saccharopolyspora</taxon>
    </lineage>
</organism>
<evidence type="ECO:0000313" key="4">
    <source>
        <dbReference type="EMBL" id="NYI84548.1"/>
    </source>
</evidence>
<dbReference type="Pfam" id="PF03972">
    <property type="entry name" value="MmgE_PrpD_N"/>
    <property type="match status" value="1"/>
</dbReference>
<dbReference type="Gene3D" id="3.30.1330.120">
    <property type="entry name" value="2-methylcitrate dehydratase PrpD"/>
    <property type="match status" value="1"/>
</dbReference>
<dbReference type="PANTHER" id="PTHR16943:SF8">
    <property type="entry name" value="2-METHYLCITRATE DEHYDRATASE"/>
    <property type="match status" value="1"/>
</dbReference>
<dbReference type="GO" id="GO:0016829">
    <property type="term" value="F:lyase activity"/>
    <property type="evidence" value="ECO:0007669"/>
    <property type="project" value="InterPro"/>
</dbReference>
<feature type="domain" description="MmgE/PrpD C-terminal" evidence="3">
    <location>
        <begin position="225"/>
        <end position="373"/>
    </location>
</feature>
<name>A0A853AKI5_9PSEU</name>
<gene>
    <name evidence="4" type="ORF">HNR68_003178</name>
</gene>
<comment type="caution">
    <text evidence="4">The sequence shown here is derived from an EMBL/GenBank/DDBJ whole genome shotgun (WGS) entry which is preliminary data.</text>
</comment>
<protein>
    <submittedName>
        <fullName evidence="4">2-methylcitrate dehydratase PrpD</fullName>
    </submittedName>
</protein>
<dbReference type="Gene3D" id="1.10.4100.10">
    <property type="entry name" value="2-methylcitrate dehydratase PrpD"/>
    <property type="match status" value="1"/>
</dbReference>
<keyword evidence="5" id="KW-1185">Reference proteome</keyword>
<dbReference type="AlphaFoldDB" id="A0A853AKI5"/>
<dbReference type="InterPro" id="IPR036148">
    <property type="entry name" value="MmgE/PrpD_sf"/>
</dbReference>
<dbReference type="PANTHER" id="PTHR16943">
    <property type="entry name" value="2-METHYLCITRATE DEHYDRATASE-RELATED"/>
    <property type="match status" value="1"/>
</dbReference>
<dbReference type="InterPro" id="IPR045337">
    <property type="entry name" value="MmgE_PrpD_C"/>
</dbReference>
<evidence type="ECO:0000259" key="3">
    <source>
        <dbReference type="Pfam" id="PF19305"/>
    </source>
</evidence>
<dbReference type="InterPro" id="IPR005656">
    <property type="entry name" value="MmgE_PrpD"/>
</dbReference>
<sequence>MASIAEALANWAADLEPGPDDLALAQRSLLDTAAVALAARGDPLAGIAAGLPDAARWAAVGHVLDFDDLHVDSTTHISVVTVPAVLAVGGDARAYLAGAGVMARLGTALGWSHYSAGWHATCTAGAPAAAVAAGTAWGLPAERLATAMALAVPAAGGVQNAFGTHGKSLQVGFAAQAGVRAAQLARAGATADPAALDAWLELVGGSGELDLSGPAVPGGLAIKVYPCCYAMQRPIAALREVRHQVRGPVRAVRVRTPEATVKPLIHDRPTTGLEGKFSLPYAVATALLDDYPDFAAFTDEAVRRTEAQALLRQVRLEHTPGADGLLTGEVDIEVEHDGPTLHVRLAQPPGAPSRPPTDAELGEKFAACGADVPDLLADADWASVRDLLRRTFPRAT</sequence>
<evidence type="ECO:0000256" key="1">
    <source>
        <dbReference type="ARBA" id="ARBA00006174"/>
    </source>
</evidence>
<proteinExistence type="inferred from homology"/>